<organism evidence="2 3">
    <name type="scientific">Eudromia elegans</name>
    <name type="common">Elegant crested-tinamou</name>
    <dbReference type="NCBI Taxonomy" id="8805"/>
    <lineage>
        <taxon>Eukaryota</taxon>
        <taxon>Metazoa</taxon>
        <taxon>Chordata</taxon>
        <taxon>Craniata</taxon>
        <taxon>Vertebrata</taxon>
        <taxon>Euteleostomi</taxon>
        <taxon>Archelosauria</taxon>
        <taxon>Archosauria</taxon>
        <taxon>Dinosauria</taxon>
        <taxon>Saurischia</taxon>
        <taxon>Theropoda</taxon>
        <taxon>Coelurosauria</taxon>
        <taxon>Aves</taxon>
        <taxon>Palaeognathae</taxon>
        <taxon>Tinamiformes</taxon>
        <taxon>Tinamidae</taxon>
        <taxon>Eudromia</taxon>
    </lineage>
</organism>
<comment type="caution">
    <text evidence="2">The sequence shown here is derived from an EMBL/GenBank/DDBJ whole genome shotgun (WGS) entry which is preliminary data.</text>
</comment>
<evidence type="ECO:0000313" key="2">
    <source>
        <dbReference type="EMBL" id="NXA34527.1"/>
    </source>
</evidence>
<protein>
    <submittedName>
        <fullName evidence="2">TEX36 protein</fullName>
    </submittedName>
</protein>
<proteinExistence type="predicted"/>
<feature type="non-terminal residue" evidence="2">
    <location>
        <position position="1"/>
    </location>
</feature>
<name>A0A7K7UZQ0_EUDEL</name>
<keyword evidence="3" id="KW-1185">Reference proteome</keyword>
<dbReference type="PANTHER" id="PTHR35440:SF1">
    <property type="entry name" value="TESTIS-EXPRESSED PROTEIN 36"/>
    <property type="match status" value="1"/>
</dbReference>
<reference evidence="2 3" key="1">
    <citation type="submission" date="2019-09" db="EMBL/GenBank/DDBJ databases">
        <title>Bird 10,000 Genomes (B10K) Project - Family phase.</title>
        <authorList>
            <person name="Zhang G."/>
        </authorList>
    </citation>
    <scope>NUCLEOTIDE SEQUENCE [LARGE SCALE GENOMIC DNA]</scope>
    <source>
        <strain evidence="2">B10K-LSUMZ-16893</strain>
    </source>
</reference>
<feature type="non-terminal residue" evidence="2">
    <location>
        <position position="74"/>
    </location>
</feature>
<dbReference type="EMBL" id="VZSX01000028">
    <property type="protein sequence ID" value="NXA34527.1"/>
    <property type="molecule type" value="Genomic_DNA"/>
</dbReference>
<dbReference type="AlphaFoldDB" id="A0A7K7UZQ0"/>
<dbReference type="OrthoDB" id="10003408at2759"/>
<feature type="domain" description="Domain of unknown function with conserved HDNR motif" evidence="1">
    <location>
        <begin position="1"/>
        <end position="70"/>
    </location>
</feature>
<evidence type="ECO:0000259" key="1">
    <source>
        <dbReference type="Pfam" id="PF15115"/>
    </source>
</evidence>
<dbReference type="Proteomes" id="UP000533954">
    <property type="component" value="Unassembled WGS sequence"/>
</dbReference>
<sequence length="74" mass="8270">FAHLGLCQGQLESTTGSALKQGQDAGEVQYVEERLPPGYRARQRKAVNNNFPFSSHDNRHGLQNVGEYFDFVST</sequence>
<accession>A0A7K7UZQ0</accession>
<dbReference type="PANTHER" id="PTHR35440">
    <property type="entry name" value="TESTIS-EXPRESSED PROTEIN 36"/>
    <property type="match status" value="1"/>
</dbReference>
<dbReference type="Pfam" id="PF15115">
    <property type="entry name" value="HDNR"/>
    <property type="match status" value="1"/>
</dbReference>
<evidence type="ECO:0000313" key="3">
    <source>
        <dbReference type="Proteomes" id="UP000533954"/>
    </source>
</evidence>
<gene>
    <name evidence="2" type="primary">Tex36</name>
    <name evidence="2" type="ORF">EUDELE_R03108</name>
</gene>
<dbReference type="InterPro" id="IPR029369">
    <property type="entry name" value="HDNR"/>
</dbReference>